<reference evidence="3" key="1">
    <citation type="submission" date="2020-05" db="EMBL/GenBank/DDBJ databases">
        <title>Sulfur intermediates as new biogeochemical hubs in an aquatic model microbial ecosystem.</title>
        <authorList>
            <person name="Vigneron A."/>
        </authorList>
    </citation>
    <scope>NUCLEOTIDE SEQUENCE</scope>
    <source>
        <strain evidence="3">Bin.250</strain>
    </source>
</reference>
<dbReference type="InterPro" id="IPR050266">
    <property type="entry name" value="AB_hydrolase_sf"/>
</dbReference>
<feature type="domain" description="AB hydrolase-1" evidence="2">
    <location>
        <begin position="40"/>
        <end position="265"/>
    </location>
</feature>
<evidence type="ECO:0000259" key="2">
    <source>
        <dbReference type="Pfam" id="PF00561"/>
    </source>
</evidence>
<evidence type="ECO:0000313" key="4">
    <source>
        <dbReference type="Proteomes" id="UP000754644"/>
    </source>
</evidence>
<protein>
    <submittedName>
        <fullName evidence="3">Alpha/beta fold hydrolase</fullName>
    </submittedName>
</protein>
<organism evidence="3 4">
    <name type="scientific">SAR86 cluster bacterium</name>
    <dbReference type="NCBI Taxonomy" id="2030880"/>
    <lineage>
        <taxon>Bacteria</taxon>
        <taxon>Pseudomonadati</taxon>
        <taxon>Pseudomonadota</taxon>
        <taxon>Gammaproteobacteria</taxon>
        <taxon>SAR86 cluster</taxon>
    </lineage>
</organism>
<sequence>MSHRQTLIDLIKAPSAVPVEQLDITVGTVKTAYLQAGNGPAVICLHGAGAGAVTWYPSLGALAEKYRVIVPDIIGYGESDKPDGAYDRPFFAAWLRDFMQALGIARAHIVGLSQGGAIALQLALENPALVGKLVLVDSAALGAQPSLLSFISMLWMNLLPSNAASRFQSRFLLNDTAKRAPAHRHYSVEVLKKLGGKQAFSQGRGAAVAPMAEAELQCIDHQTLIVWGEDDNFFPMSHGQAAAEKMPNASFQSIPGAGHLPLMDQPEIFNQALLKFLAS</sequence>
<evidence type="ECO:0000313" key="3">
    <source>
        <dbReference type="EMBL" id="NQV66652.1"/>
    </source>
</evidence>
<dbReference type="PRINTS" id="PR00111">
    <property type="entry name" value="ABHYDROLASE"/>
</dbReference>
<dbReference type="Proteomes" id="UP000754644">
    <property type="component" value="Unassembled WGS sequence"/>
</dbReference>
<keyword evidence="1 3" id="KW-0378">Hydrolase</keyword>
<proteinExistence type="predicted"/>
<name>A0A972W1L3_9GAMM</name>
<dbReference type="PANTHER" id="PTHR43798">
    <property type="entry name" value="MONOACYLGLYCEROL LIPASE"/>
    <property type="match status" value="1"/>
</dbReference>
<dbReference type="InterPro" id="IPR000073">
    <property type="entry name" value="AB_hydrolase_1"/>
</dbReference>
<dbReference type="GO" id="GO:0016787">
    <property type="term" value="F:hydrolase activity"/>
    <property type="evidence" value="ECO:0007669"/>
    <property type="project" value="UniProtKB-KW"/>
</dbReference>
<dbReference type="SUPFAM" id="SSF53474">
    <property type="entry name" value="alpha/beta-Hydrolases"/>
    <property type="match status" value="1"/>
</dbReference>
<gene>
    <name evidence="3" type="ORF">HQ497_14940</name>
</gene>
<dbReference type="InterPro" id="IPR029058">
    <property type="entry name" value="AB_hydrolase_fold"/>
</dbReference>
<dbReference type="Pfam" id="PF00561">
    <property type="entry name" value="Abhydrolase_1"/>
    <property type="match status" value="1"/>
</dbReference>
<dbReference type="EMBL" id="JABMOJ010000556">
    <property type="protein sequence ID" value="NQV66652.1"/>
    <property type="molecule type" value="Genomic_DNA"/>
</dbReference>
<dbReference type="Gene3D" id="3.40.50.1820">
    <property type="entry name" value="alpha/beta hydrolase"/>
    <property type="match status" value="1"/>
</dbReference>
<dbReference type="PANTHER" id="PTHR43798:SF31">
    <property type="entry name" value="AB HYDROLASE SUPERFAMILY PROTEIN YCLE"/>
    <property type="match status" value="1"/>
</dbReference>
<evidence type="ECO:0000256" key="1">
    <source>
        <dbReference type="ARBA" id="ARBA00022801"/>
    </source>
</evidence>
<dbReference type="GO" id="GO:0016020">
    <property type="term" value="C:membrane"/>
    <property type="evidence" value="ECO:0007669"/>
    <property type="project" value="TreeGrafter"/>
</dbReference>
<dbReference type="AlphaFoldDB" id="A0A972W1L3"/>
<accession>A0A972W1L3</accession>
<comment type="caution">
    <text evidence="3">The sequence shown here is derived from an EMBL/GenBank/DDBJ whole genome shotgun (WGS) entry which is preliminary data.</text>
</comment>